<sequence>MALARRGCSKTKQRRVAIGARMKRQKVQAVPSEFVLEHSTQWEEEHHETCGSPLNRQIERVAQRKHAECLNLEPAAKSKRRRIGSSCARLKDQKVQDVPLDFLLEPAPSTQWEEEYGLSHCVEGAGSVSHCVELEQHETCGSPLNRQIEPEPAHQECLITVPQSDKILIPVITTIGTQTSPSKSLENEVAELRADFQTFMSKSDKRMAVISAKLDRLLNLSVPRGELTQHSGFTMEPIEEVSQLIEFNSKLDGADYKESVELWLTTMIQEADCRGRLNDAVELCLHKKLLAKMTWTGVGNDKTAMREFENVHLHVSRLQ</sequence>
<gene>
    <name evidence="1" type="ORF">ZHAS_00006099</name>
</gene>
<reference evidence="1 3" key="1">
    <citation type="journal article" date="2014" name="BMC Genomics">
        <title>Genome sequence of Anopheles sinensis provides insight into genetics basis of mosquito competence for malaria parasites.</title>
        <authorList>
            <person name="Zhou D."/>
            <person name="Zhang D."/>
            <person name="Ding G."/>
            <person name="Shi L."/>
            <person name="Hou Q."/>
            <person name="Ye Y."/>
            <person name="Xu Y."/>
            <person name="Zhou H."/>
            <person name="Xiong C."/>
            <person name="Li S."/>
            <person name="Yu J."/>
            <person name="Hong S."/>
            <person name="Yu X."/>
            <person name="Zou P."/>
            <person name="Chen C."/>
            <person name="Chang X."/>
            <person name="Wang W."/>
            <person name="Lv Y."/>
            <person name="Sun Y."/>
            <person name="Ma L."/>
            <person name="Shen B."/>
            <person name="Zhu C."/>
        </authorList>
    </citation>
    <scope>NUCLEOTIDE SEQUENCE [LARGE SCALE GENOMIC DNA]</scope>
</reference>
<dbReference type="EMBL" id="ATLV01014417">
    <property type="status" value="NOT_ANNOTATED_CDS"/>
    <property type="molecule type" value="Genomic_DNA"/>
</dbReference>
<dbReference type="AlphaFoldDB" id="A0A084VL55"/>
<dbReference type="Proteomes" id="UP000030765">
    <property type="component" value="Unassembled WGS sequence"/>
</dbReference>
<dbReference type="EnsemblMetazoa" id="ASIC006099-RA">
    <property type="protein sequence ID" value="ASIC006099-PA"/>
    <property type="gene ID" value="ASIC006099"/>
</dbReference>
<reference evidence="2" key="2">
    <citation type="submission" date="2020-05" db="UniProtKB">
        <authorList>
            <consortium name="EnsemblMetazoa"/>
        </authorList>
    </citation>
    <scope>IDENTIFICATION</scope>
</reference>
<dbReference type="VEuPathDB" id="VectorBase:ASIC006099"/>
<keyword evidence="3" id="KW-1185">Reference proteome</keyword>
<name>A0A084VL55_ANOSI</name>
<evidence type="ECO:0000313" key="1">
    <source>
        <dbReference type="EMBL" id="KFB38699.1"/>
    </source>
</evidence>
<protein>
    <submittedName>
        <fullName evidence="1">AGAP005307-PA-like protein</fullName>
    </submittedName>
</protein>
<evidence type="ECO:0000313" key="2">
    <source>
        <dbReference type="EnsemblMetazoa" id="ASIC006099-PA"/>
    </source>
</evidence>
<accession>A0A084VL55</accession>
<proteinExistence type="predicted"/>
<evidence type="ECO:0000313" key="3">
    <source>
        <dbReference type="Proteomes" id="UP000030765"/>
    </source>
</evidence>
<organism evidence="1">
    <name type="scientific">Anopheles sinensis</name>
    <name type="common">Mosquito</name>
    <dbReference type="NCBI Taxonomy" id="74873"/>
    <lineage>
        <taxon>Eukaryota</taxon>
        <taxon>Metazoa</taxon>
        <taxon>Ecdysozoa</taxon>
        <taxon>Arthropoda</taxon>
        <taxon>Hexapoda</taxon>
        <taxon>Insecta</taxon>
        <taxon>Pterygota</taxon>
        <taxon>Neoptera</taxon>
        <taxon>Endopterygota</taxon>
        <taxon>Diptera</taxon>
        <taxon>Nematocera</taxon>
        <taxon>Culicoidea</taxon>
        <taxon>Culicidae</taxon>
        <taxon>Anophelinae</taxon>
        <taxon>Anopheles</taxon>
    </lineage>
</organism>
<dbReference type="EMBL" id="KE524970">
    <property type="protein sequence ID" value="KFB38699.1"/>
    <property type="molecule type" value="Genomic_DNA"/>
</dbReference>